<reference evidence="1" key="1">
    <citation type="submission" date="2022-03" db="EMBL/GenBank/DDBJ databases">
        <authorList>
            <person name="Martin C."/>
        </authorList>
    </citation>
    <scope>NUCLEOTIDE SEQUENCE</scope>
</reference>
<proteinExistence type="predicted"/>
<dbReference type="SUPFAM" id="SSF49785">
    <property type="entry name" value="Galactose-binding domain-like"/>
    <property type="match status" value="1"/>
</dbReference>
<keyword evidence="2" id="KW-1185">Reference proteome</keyword>
<dbReference type="SMART" id="SM00231">
    <property type="entry name" value="FA58C"/>
    <property type="match status" value="1"/>
</dbReference>
<name>A0A8J1U3W2_OWEFU</name>
<protein>
    <submittedName>
        <fullName evidence="1">Uncharacterized protein</fullName>
    </submittedName>
</protein>
<dbReference type="Pfam" id="PF00754">
    <property type="entry name" value="F5_F8_type_C"/>
    <property type="match status" value="1"/>
</dbReference>
<dbReference type="PANTHER" id="PTHR24543">
    <property type="entry name" value="MULTICOPPER OXIDASE-RELATED"/>
    <property type="match status" value="1"/>
</dbReference>
<evidence type="ECO:0000313" key="2">
    <source>
        <dbReference type="Proteomes" id="UP000749559"/>
    </source>
</evidence>
<dbReference type="EMBL" id="CAIIXF020000008">
    <property type="protein sequence ID" value="CAH1791242.1"/>
    <property type="molecule type" value="Genomic_DNA"/>
</dbReference>
<dbReference type="FunFam" id="2.60.120.260:FF:000016">
    <property type="entry name" value="Contactin-associated protein-like 4 isoform 1"/>
    <property type="match status" value="1"/>
</dbReference>
<dbReference type="PROSITE" id="PS01285">
    <property type="entry name" value="FA58C_1"/>
    <property type="match status" value="1"/>
</dbReference>
<evidence type="ECO:0000313" key="1">
    <source>
        <dbReference type="EMBL" id="CAH1791242.1"/>
    </source>
</evidence>
<dbReference type="InterPro" id="IPR008979">
    <property type="entry name" value="Galactose-bd-like_sf"/>
</dbReference>
<gene>
    <name evidence="1" type="ORF">OFUS_LOCUS16344</name>
</gene>
<dbReference type="OrthoDB" id="10028859at2759"/>
<accession>A0A8J1U3W2</accession>
<organism evidence="1 2">
    <name type="scientific">Owenia fusiformis</name>
    <name type="common">Polychaete worm</name>
    <dbReference type="NCBI Taxonomy" id="6347"/>
    <lineage>
        <taxon>Eukaryota</taxon>
        <taxon>Metazoa</taxon>
        <taxon>Spiralia</taxon>
        <taxon>Lophotrochozoa</taxon>
        <taxon>Annelida</taxon>
        <taxon>Polychaeta</taxon>
        <taxon>Sedentaria</taxon>
        <taxon>Canalipalpata</taxon>
        <taxon>Sabellida</taxon>
        <taxon>Oweniida</taxon>
        <taxon>Oweniidae</taxon>
        <taxon>Owenia</taxon>
    </lineage>
</organism>
<dbReference type="Gene3D" id="2.60.120.260">
    <property type="entry name" value="Galactose-binding domain-like"/>
    <property type="match status" value="1"/>
</dbReference>
<dbReference type="CDD" id="cd00057">
    <property type="entry name" value="FA58C"/>
    <property type="match status" value="1"/>
</dbReference>
<dbReference type="PROSITE" id="PS50022">
    <property type="entry name" value="FA58C_3"/>
    <property type="match status" value="1"/>
</dbReference>
<dbReference type="InterPro" id="IPR000421">
    <property type="entry name" value="FA58C"/>
</dbReference>
<dbReference type="PANTHER" id="PTHR24543:SF325">
    <property type="entry name" value="F5_8 TYPE C DOMAIN-CONTAINING PROTEIN"/>
    <property type="match status" value="1"/>
</dbReference>
<dbReference type="Proteomes" id="UP000749559">
    <property type="component" value="Unassembled WGS sequence"/>
</dbReference>
<dbReference type="AlphaFoldDB" id="A0A8J1U3W2"/>
<sequence>MAATLKVFLVVITVFYRYTGIHGERSCYIENMENDITNIKKDIEDLKKQIGTSDKCMGMLLVNGLRHRVPDSELTASSMIDNGHGPHRARLGTQMEGANMRGGWSAKIKDQNQWIQADLGKIMQVFGVITQGRISTVHYQWVTSYKVSYSTNGSIYKYAVRNNNQIMEGNSDMWTPVLNMFDPVQARYVRINPVSWKATISMRFDIIGC</sequence>
<comment type="caution">
    <text evidence="1">The sequence shown here is derived from an EMBL/GenBank/DDBJ whole genome shotgun (WGS) entry which is preliminary data.</text>
</comment>